<comment type="caution">
    <text evidence="2">The sequence shown here is derived from an EMBL/GenBank/DDBJ whole genome shotgun (WGS) entry which is preliminary data.</text>
</comment>
<dbReference type="InterPro" id="IPR012677">
    <property type="entry name" value="Nucleotide-bd_a/b_plait_sf"/>
</dbReference>
<dbReference type="GO" id="GO:0005737">
    <property type="term" value="C:cytoplasm"/>
    <property type="evidence" value="ECO:0007669"/>
    <property type="project" value="TreeGrafter"/>
</dbReference>
<dbReference type="GO" id="GO:0003676">
    <property type="term" value="F:nucleic acid binding"/>
    <property type="evidence" value="ECO:0007669"/>
    <property type="project" value="InterPro"/>
</dbReference>
<dbReference type="OrthoDB" id="17212at2759"/>
<dbReference type="Gene3D" id="3.30.70.330">
    <property type="match status" value="1"/>
</dbReference>
<keyword evidence="3" id="KW-1185">Reference proteome</keyword>
<evidence type="ECO:0000256" key="1">
    <source>
        <dbReference type="ARBA" id="ARBA00008209"/>
    </source>
</evidence>
<gene>
    <name evidence="2" type="primary">Rcan1</name>
    <name evidence="2" type="ORF">Anas_08226</name>
</gene>
<dbReference type="FunFam" id="3.30.70.330:FF:000092">
    <property type="entry name" value="Calcipressin-2 isoform 2"/>
    <property type="match status" value="1"/>
</dbReference>
<dbReference type="InterPro" id="IPR035979">
    <property type="entry name" value="RBD_domain_sf"/>
</dbReference>
<dbReference type="Pfam" id="PF04847">
    <property type="entry name" value="Calcipressin"/>
    <property type="match status" value="1"/>
</dbReference>
<dbReference type="GO" id="GO:0019722">
    <property type="term" value="P:calcium-mediated signaling"/>
    <property type="evidence" value="ECO:0007669"/>
    <property type="project" value="InterPro"/>
</dbReference>
<dbReference type="GO" id="GO:0007617">
    <property type="term" value="P:mating behavior"/>
    <property type="evidence" value="ECO:0007669"/>
    <property type="project" value="UniProtKB-ARBA"/>
</dbReference>
<dbReference type="AlphaFoldDB" id="A0A5N5TK37"/>
<dbReference type="SUPFAM" id="SSF54928">
    <property type="entry name" value="RNA-binding domain, RBD"/>
    <property type="match status" value="1"/>
</dbReference>
<name>A0A5N5TK37_9CRUS</name>
<evidence type="ECO:0000313" key="3">
    <source>
        <dbReference type="Proteomes" id="UP000326759"/>
    </source>
</evidence>
<dbReference type="PANTHER" id="PTHR10300">
    <property type="entry name" value="CALCIPRESSIN"/>
    <property type="match status" value="1"/>
</dbReference>
<comment type="similarity">
    <text evidence="1">Belongs to the RCAN family.</text>
</comment>
<sequence length="205" mass="23343">MIFNQNMKDEELSDETEISELSVTVSNLPSSIIATNLSYQIFDDDHEREIFESHFEDIDDAATFHYFKSFRRVRINFSTPEQASEARMRMHLRDYKGYTIKCYFTQPIFIGNSSHLEPPKREKQFLISPPASPPVGWEPMPEAEPLINYDLLNAVAALAPGEPHELHPPSKDQPGIVVHICEEGAHGNASGVRLPQTRCPDRKSF</sequence>
<dbReference type="EMBL" id="SEYY01000761">
    <property type="protein sequence ID" value="KAB7506521.1"/>
    <property type="molecule type" value="Genomic_DNA"/>
</dbReference>
<dbReference type="Proteomes" id="UP000326759">
    <property type="component" value="Unassembled WGS sequence"/>
</dbReference>
<dbReference type="PANTHER" id="PTHR10300:SF14">
    <property type="entry name" value="PROTEIN SARAH"/>
    <property type="match status" value="1"/>
</dbReference>
<dbReference type="GO" id="GO:0005634">
    <property type="term" value="C:nucleus"/>
    <property type="evidence" value="ECO:0007669"/>
    <property type="project" value="TreeGrafter"/>
</dbReference>
<organism evidence="2 3">
    <name type="scientific">Armadillidium nasatum</name>
    <dbReference type="NCBI Taxonomy" id="96803"/>
    <lineage>
        <taxon>Eukaryota</taxon>
        <taxon>Metazoa</taxon>
        <taxon>Ecdysozoa</taxon>
        <taxon>Arthropoda</taxon>
        <taxon>Crustacea</taxon>
        <taxon>Multicrustacea</taxon>
        <taxon>Malacostraca</taxon>
        <taxon>Eumalacostraca</taxon>
        <taxon>Peracarida</taxon>
        <taxon>Isopoda</taxon>
        <taxon>Oniscidea</taxon>
        <taxon>Crinocheta</taxon>
        <taxon>Armadillidiidae</taxon>
        <taxon>Armadillidium</taxon>
    </lineage>
</organism>
<protein>
    <submittedName>
        <fullName evidence="2">Calcipressin-1</fullName>
    </submittedName>
</protein>
<evidence type="ECO:0000313" key="2">
    <source>
        <dbReference type="EMBL" id="KAB7506521.1"/>
    </source>
</evidence>
<accession>A0A5N5TK37</accession>
<dbReference type="InterPro" id="IPR006931">
    <property type="entry name" value="Calcipressin"/>
</dbReference>
<dbReference type="GO" id="GO:0008597">
    <property type="term" value="F:calcium-dependent protein serine/threonine phosphatase regulator activity"/>
    <property type="evidence" value="ECO:0007669"/>
    <property type="project" value="TreeGrafter"/>
</dbReference>
<reference evidence="2 3" key="1">
    <citation type="journal article" date="2019" name="PLoS Biol.">
        <title>Sex chromosomes control vertical transmission of feminizing Wolbachia symbionts in an isopod.</title>
        <authorList>
            <person name="Becking T."/>
            <person name="Chebbi M.A."/>
            <person name="Giraud I."/>
            <person name="Moumen B."/>
            <person name="Laverre T."/>
            <person name="Caubet Y."/>
            <person name="Peccoud J."/>
            <person name="Gilbert C."/>
            <person name="Cordaux R."/>
        </authorList>
    </citation>
    <scope>NUCLEOTIDE SEQUENCE [LARGE SCALE GENOMIC DNA]</scope>
    <source>
        <strain evidence="2">ANa2</strain>
        <tissue evidence="2">Whole body excluding digestive tract and cuticle</tissue>
    </source>
</reference>
<proteinExistence type="inferred from homology"/>